<proteinExistence type="predicted"/>
<protein>
    <submittedName>
        <fullName evidence="1">Uncharacterized protein</fullName>
    </submittedName>
</protein>
<evidence type="ECO:0000313" key="2">
    <source>
        <dbReference type="Proteomes" id="UP000024635"/>
    </source>
</evidence>
<sequence>MRFWSAVLMIFRGIPRSDDEKEPKNQAKGQIQQRQQVCTTLTTLAAVSSSNCQRNQKLVLSSDDKNRQF</sequence>
<comment type="caution">
    <text evidence="1">The sequence shown here is derived from an EMBL/GenBank/DDBJ whole genome shotgun (WGS) entry which is preliminary data.</text>
</comment>
<name>A0A016WT65_9BILA</name>
<dbReference type="EMBL" id="JARK01000139">
    <property type="protein sequence ID" value="EYC42213.1"/>
    <property type="molecule type" value="Genomic_DNA"/>
</dbReference>
<evidence type="ECO:0000313" key="1">
    <source>
        <dbReference type="EMBL" id="EYC42213.1"/>
    </source>
</evidence>
<reference evidence="2" key="1">
    <citation type="journal article" date="2015" name="Nat. Genet.">
        <title>The genome and transcriptome of the zoonotic hookworm Ancylostoma ceylanicum identify infection-specific gene families.</title>
        <authorList>
            <person name="Schwarz E.M."/>
            <person name="Hu Y."/>
            <person name="Antoshechkin I."/>
            <person name="Miller M.M."/>
            <person name="Sternberg P.W."/>
            <person name="Aroian R.V."/>
        </authorList>
    </citation>
    <scope>NUCLEOTIDE SEQUENCE</scope>
    <source>
        <strain evidence="2">HY135</strain>
    </source>
</reference>
<dbReference type="AlphaFoldDB" id="A0A016WT65"/>
<accession>A0A016WT65</accession>
<dbReference type="Proteomes" id="UP000024635">
    <property type="component" value="Unassembled WGS sequence"/>
</dbReference>
<organism evidence="1 2">
    <name type="scientific">Ancylostoma ceylanicum</name>
    <dbReference type="NCBI Taxonomy" id="53326"/>
    <lineage>
        <taxon>Eukaryota</taxon>
        <taxon>Metazoa</taxon>
        <taxon>Ecdysozoa</taxon>
        <taxon>Nematoda</taxon>
        <taxon>Chromadorea</taxon>
        <taxon>Rhabditida</taxon>
        <taxon>Rhabditina</taxon>
        <taxon>Rhabditomorpha</taxon>
        <taxon>Strongyloidea</taxon>
        <taxon>Ancylostomatidae</taxon>
        <taxon>Ancylostomatinae</taxon>
        <taxon>Ancylostoma</taxon>
    </lineage>
</organism>
<keyword evidence="2" id="KW-1185">Reference proteome</keyword>
<gene>
    <name evidence="1" type="primary">Acey_s0539.g3153</name>
    <name evidence="1" type="ORF">Y032_0539g3153</name>
</gene>